<dbReference type="Proteomes" id="UP001519325">
    <property type="component" value="Unassembled WGS sequence"/>
</dbReference>
<keyword evidence="4" id="KW-1185">Reference proteome</keyword>
<dbReference type="InterPro" id="IPR036390">
    <property type="entry name" value="WH_DNA-bd_sf"/>
</dbReference>
<dbReference type="PANTHER" id="PTHR43252">
    <property type="entry name" value="TRANSCRIPTIONAL REGULATOR YQJI"/>
    <property type="match status" value="1"/>
</dbReference>
<evidence type="ECO:0000256" key="1">
    <source>
        <dbReference type="SAM" id="MobiDB-lite"/>
    </source>
</evidence>
<reference evidence="3 4" key="1">
    <citation type="submission" date="2021-03" db="EMBL/GenBank/DDBJ databases">
        <title>Sequencing the genomes of 1000 actinobacteria strains.</title>
        <authorList>
            <person name="Klenk H.-P."/>
        </authorList>
    </citation>
    <scope>NUCLEOTIDE SEQUENCE [LARGE SCALE GENOMIC DNA]</scope>
    <source>
        <strain evidence="3 4">DSM 45516</strain>
    </source>
</reference>
<dbReference type="SUPFAM" id="SSF46785">
    <property type="entry name" value="Winged helix' DNA-binding domain"/>
    <property type="match status" value="1"/>
</dbReference>
<sequence length="234" mass="26470">MERTARPAVTALGISVLALLEERPMHPYEMYQLLLARGEELLVKVRPGSLYHTIARLAEQELVHADGVERAGNRPERTTYRITDVGRKALRARISEILRAPSSEYPIFPVALAEAHNLPSHCVVTLLRERLEHLGADLADLTMMREWATTHGVARRYWLVLEYLQATLGAEVEWITHRIDELESGALEWEEFDPVTGARRSQPEHPWPGSDPAHDALPPAPRRSARAARRPHLS</sequence>
<dbReference type="InterPro" id="IPR036388">
    <property type="entry name" value="WH-like_DNA-bd_sf"/>
</dbReference>
<name>A0ABS4QC98_9NOCA</name>
<feature type="compositionally biased region" description="Basic residues" evidence="1">
    <location>
        <begin position="223"/>
        <end position="234"/>
    </location>
</feature>
<comment type="caution">
    <text evidence="3">The sequence shown here is derived from an EMBL/GenBank/DDBJ whole genome shotgun (WGS) entry which is preliminary data.</text>
</comment>
<feature type="region of interest" description="Disordered" evidence="1">
    <location>
        <begin position="193"/>
        <end position="234"/>
    </location>
</feature>
<organism evidence="3 4">
    <name type="scientific">Nocardia goodfellowii</name>
    <dbReference type="NCBI Taxonomy" id="882446"/>
    <lineage>
        <taxon>Bacteria</taxon>
        <taxon>Bacillati</taxon>
        <taxon>Actinomycetota</taxon>
        <taxon>Actinomycetes</taxon>
        <taxon>Mycobacteriales</taxon>
        <taxon>Nocardiaceae</taxon>
        <taxon>Nocardia</taxon>
    </lineage>
</organism>
<dbReference type="RefSeq" id="WP_209887816.1">
    <property type="nucleotide sequence ID" value="NZ_JAGGMR010000001.1"/>
</dbReference>
<protein>
    <submittedName>
        <fullName evidence="3">DNA-binding PadR family transcriptional regulator</fullName>
    </submittedName>
</protein>
<dbReference type="GO" id="GO:0003677">
    <property type="term" value="F:DNA binding"/>
    <property type="evidence" value="ECO:0007669"/>
    <property type="project" value="UniProtKB-KW"/>
</dbReference>
<feature type="domain" description="Transcription regulator PadR N-terminal" evidence="2">
    <location>
        <begin position="16"/>
        <end position="91"/>
    </location>
</feature>
<accession>A0ABS4QC98</accession>
<dbReference type="EMBL" id="JAGGMR010000001">
    <property type="protein sequence ID" value="MBP2189317.1"/>
    <property type="molecule type" value="Genomic_DNA"/>
</dbReference>
<keyword evidence="3" id="KW-0238">DNA-binding</keyword>
<evidence type="ECO:0000313" key="3">
    <source>
        <dbReference type="EMBL" id="MBP2189317.1"/>
    </source>
</evidence>
<dbReference type="PANTHER" id="PTHR43252:SF2">
    <property type="entry name" value="TRANSCRIPTION REGULATOR, PADR-LIKE FAMILY"/>
    <property type="match status" value="1"/>
</dbReference>
<dbReference type="InterPro" id="IPR005149">
    <property type="entry name" value="Tscrpt_reg_PadR_N"/>
</dbReference>
<dbReference type="Gene3D" id="1.10.10.10">
    <property type="entry name" value="Winged helix-like DNA-binding domain superfamily/Winged helix DNA-binding domain"/>
    <property type="match status" value="1"/>
</dbReference>
<dbReference type="Pfam" id="PF03551">
    <property type="entry name" value="PadR"/>
    <property type="match status" value="1"/>
</dbReference>
<proteinExistence type="predicted"/>
<evidence type="ECO:0000259" key="2">
    <source>
        <dbReference type="Pfam" id="PF03551"/>
    </source>
</evidence>
<gene>
    <name evidence="3" type="ORF">BJ987_002218</name>
</gene>
<evidence type="ECO:0000313" key="4">
    <source>
        <dbReference type="Proteomes" id="UP001519325"/>
    </source>
</evidence>